<dbReference type="EMBL" id="JYDR01000003">
    <property type="protein sequence ID" value="KRY78652.1"/>
    <property type="molecule type" value="Genomic_DNA"/>
</dbReference>
<dbReference type="Gene3D" id="2.130.10.10">
    <property type="entry name" value="YVTN repeat-like/Quinoprotein amine dehydrogenase"/>
    <property type="match status" value="1"/>
</dbReference>
<dbReference type="SUPFAM" id="SSF52833">
    <property type="entry name" value="Thioredoxin-like"/>
    <property type="match status" value="1"/>
</dbReference>
<dbReference type="InterPro" id="IPR045161">
    <property type="entry name" value="Utp18"/>
</dbReference>
<evidence type="ECO:0000313" key="13">
    <source>
        <dbReference type="Proteomes" id="UP000054632"/>
    </source>
</evidence>
<proteinExistence type="inferred from homology"/>
<protein>
    <submittedName>
        <fullName evidence="12">U3 small nucleolar RNA-associated protein 18-like protein</fullName>
    </submittedName>
</protein>
<keyword evidence="6" id="KW-0539">Nucleus</keyword>
<comment type="similarity">
    <text evidence="2">Belongs to the phosducin family.</text>
</comment>
<evidence type="ECO:0000256" key="2">
    <source>
        <dbReference type="ARBA" id="ARBA00009686"/>
    </source>
</evidence>
<dbReference type="InterPro" id="IPR036249">
    <property type="entry name" value="Thioredoxin-like_sf"/>
</dbReference>
<dbReference type="InterPro" id="IPR024253">
    <property type="entry name" value="Phosducin_thioredoxin-like_dom"/>
</dbReference>
<evidence type="ECO:0000313" key="12">
    <source>
        <dbReference type="EMBL" id="KRY78652.1"/>
    </source>
</evidence>
<keyword evidence="4 8" id="KW-0853">WD repeat</keyword>
<dbReference type="Gene3D" id="3.40.30.10">
    <property type="entry name" value="Glutaredoxin"/>
    <property type="match status" value="1"/>
</dbReference>
<dbReference type="PANTHER" id="PTHR18359">
    <property type="entry name" value="WD-REPEAT PROTEIN-RELATED"/>
    <property type="match status" value="1"/>
</dbReference>
<dbReference type="GO" id="GO:0032040">
    <property type="term" value="C:small-subunit processome"/>
    <property type="evidence" value="ECO:0007669"/>
    <property type="project" value="TreeGrafter"/>
</dbReference>
<evidence type="ECO:0000256" key="6">
    <source>
        <dbReference type="ARBA" id="ARBA00023242"/>
    </source>
</evidence>
<evidence type="ECO:0000256" key="7">
    <source>
        <dbReference type="ARBA" id="ARBA00025767"/>
    </source>
</evidence>
<feature type="signal peptide" evidence="10">
    <location>
        <begin position="1"/>
        <end position="21"/>
    </location>
</feature>
<dbReference type="InterPro" id="IPR036322">
    <property type="entry name" value="WD40_repeat_dom_sf"/>
</dbReference>
<evidence type="ECO:0000256" key="9">
    <source>
        <dbReference type="SAM" id="Coils"/>
    </source>
</evidence>
<keyword evidence="10" id="KW-0732">Signal</keyword>
<evidence type="ECO:0000256" key="10">
    <source>
        <dbReference type="SAM" id="SignalP"/>
    </source>
</evidence>
<gene>
    <name evidence="12" type="primary">Utp18</name>
    <name evidence="12" type="ORF">T4A_12238</name>
</gene>
<dbReference type="InterPro" id="IPR001680">
    <property type="entry name" value="WD40_rpt"/>
</dbReference>
<feature type="repeat" description="WD" evidence="8">
    <location>
        <begin position="553"/>
        <end position="582"/>
    </location>
</feature>
<evidence type="ECO:0000259" key="11">
    <source>
        <dbReference type="Pfam" id="PF02114"/>
    </source>
</evidence>
<reference evidence="12 13" key="1">
    <citation type="submission" date="2015-01" db="EMBL/GenBank/DDBJ databases">
        <title>Evolution of Trichinella species and genotypes.</title>
        <authorList>
            <person name="Korhonen P.K."/>
            <person name="Edoardo P."/>
            <person name="Giuseppe L.R."/>
            <person name="Gasser R.B."/>
        </authorList>
    </citation>
    <scope>NUCLEOTIDE SEQUENCE [LARGE SCALE GENOMIC DNA]</scope>
    <source>
        <strain evidence="12">ISS13</strain>
    </source>
</reference>
<dbReference type="PROSITE" id="PS50294">
    <property type="entry name" value="WD_REPEATS_REGION"/>
    <property type="match status" value="1"/>
</dbReference>
<dbReference type="PANTHER" id="PTHR18359:SF0">
    <property type="entry name" value="U3 SMALL NUCLEOLAR RNA-ASSOCIATED PROTEIN 18 HOMOLOG"/>
    <property type="match status" value="1"/>
</dbReference>
<evidence type="ECO:0000256" key="8">
    <source>
        <dbReference type="PROSITE-ProRule" id="PRU00221"/>
    </source>
</evidence>
<organism evidence="12 13">
    <name type="scientific">Trichinella pseudospiralis</name>
    <name type="common">Parasitic roundworm</name>
    <dbReference type="NCBI Taxonomy" id="6337"/>
    <lineage>
        <taxon>Eukaryota</taxon>
        <taxon>Metazoa</taxon>
        <taxon>Ecdysozoa</taxon>
        <taxon>Nematoda</taxon>
        <taxon>Enoplea</taxon>
        <taxon>Dorylaimia</taxon>
        <taxon>Trichinellida</taxon>
        <taxon>Trichinellidae</taxon>
        <taxon>Trichinella</taxon>
    </lineage>
</organism>
<dbReference type="Pfam" id="PF02114">
    <property type="entry name" value="Phosducin"/>
    <property type="match status" value="1"/>
</dbReference>
<dbReference type="CDD" id="cd02989">
    <property type="entry name" value="Phd_like_TxnDC9"/>
    <property type="match status" value="1"/>
</dbReference>
<dbReference type="Pfam" id="PF00400">
    <property type="entry name" value="WD40"/>
    <property type="match status" value="2"/>
</dbReference>
<evidence type="ECO:0000256" key="3">
    <source>
        <dbReference type="ARBA" id="ARBA00022552"/>
    </source>
</evidence>
<comment type="subcellular location">
    <subcellularLocation>
        <location evidence="1">Nucleus</location>
        <location evidence="1">Nucleolus</location>
    </subcellularLocation>
</comment>
<comment type="similarity">
    <text evidence="7">Belongs to the WD repeat UTP18 family.</text>
</comment>
<keyword evidence="3" id="KW-0698">rRNA processing</keyword>
<feature type="chain" id="PRO_5006877632" evidence="10">
    <location>
        <begin position="22"/>
        <end position="750"/>
    </location>
</feature>
<sequence>LAFLKFVIARLLLIMENKIAADATVQSEVQHAVIAALENEVDAELARLENLDDEVLRQLRQKRVQELKAKEEERENWRLCRHGEYTEITSEREFFDFGTRCKRFIVHFYRDSTMRCKILDKHLQILATKHIESKFCKQNVEKADFIVKRLNIRVIPTLALFLDGKAVYYIRGFDEFGGTDDFTTETVEAVLAERNLIFSTDETHGFTKRLAKAKICCSSMSASVKMIEGNQRKKKNRINHHEKLLETLEKAVLGGKLGSVNALGAISANDDVDEDSPLVSTTAKRERAVVMEESEERNSAWVDEDDLDKVNLLDQPARLVNKMHIRGETEFGGEAYSERLKRTFENVTHTKTCPAWASNVKRKRRSSDNEESSEDEADVFVRSTGKCLGKTDALLSKKLSCKRLRDLIFEEGKHKKNSFVHSVEFHRESQVLLVSKRRSEINLYQIDGKENNSLHRATFEHYTVDKAHFSADGGWIIVGSALYDHFYYFDMHAGKIVKVRPINGNIKGVTKSKENGEFLPSPDGKVIVLFGRWGQMYVVSAKTFELMWTLKLNESVKSAAFSSDGSHLYTYSKDGNVYIWDVAMQNYFQKFPDSGCVSGLSIAISQNSNYLACGSSVGVVNLYSVESALQTAQPKLLKGISNLTTAADLLRFNGSSEILALGSSKKPNALKLLHVQSRTVFENFPMSTCKLGNVKCVDFSPNGGYLCVGNNSGRAMLFQQFRDCSLLAVGSLKTDSLYAVDFHSSPDRDA</sequence>
<dbReference type="GO" id="GO:0034388">
    <property type="term" value="C:Pwp2p-containing subcomplex of 90S preribosome"/>
    <property type="evidence" value="ECO:0007669"/>
    <property type="project" value="TreeGrafter"/>
</dbReference>
<accession>A0A0V1EYM2</accession>
<keyword evidence="5" id="KW-0677">Repeat</keyword>
<dbReference type="PROSITE" id="PS50082">
    <property type="entry name" value="WD_REPEATS_2"/>
    <property type="match status" value="1"/>
</dbReference>
<dbReference type="AlphaFoldDB" id="A0A0V1EYM2"/>
<dbReference type="SMART" id="SM00320">
    <property type="entry name" value="WD40"/>
    <property type="match status" value="3"/>
</dbReference>
<dbReference type="Proteomes" id="UP000054632">
    <property type="component" value="Unassembled WGS sequence"/>
</dbReference>
<evidence type="ECO:0000256" key="1">
    <source>
        <dbReference type="ARBA" id="ARBA00004604"/>
    </source>
</evidence>
<dbReference type="SUPFAM" id="SSF50978">
    <property type="entry name" value="WD40 repeat-like"/>
    <property type="match status" value="1"/>
</dbReference>
<keyword evidence="9" id="KW-0175">Coiled coil</keyword>
<name>A0A0V1EYM2_TRIPS</name>
<feature type="coiled-coil region" evidence="9">
    <location>
        <begin position="34"/>
        <end position="76"/>
    </location>
</feature>
<comment type="caution">
    <text evidence="12">The sequence shown here is derived from an EMBL/GenBank/DDBJ whole genome shotgun (WGS) entry which is preliminary data.</text>
</comment>
<dbReference type="InterPro" id="IPR015943">
    <property type="entry name" value="WD40/YVTN_repeat-like_dom_sf"/>
</dbReference>
<feature type="domain" description="Phosducin" evidence="11">
    <location>
        <begin position="46"/>
        <end position="206"/>
    </location>
</feature>
<evidence type="ECO:0000256" key="5">
    <source>
        <dbReference type="ARBA" id="ARBA00022737"/>
    </source>
</evidence>
<feature type="non-terminal residue" evidence="12">
    <location>
        <position position="1"/>
    </location>
</feature>
<evidence type="ECO:0000256" key="4">
    <source>
        <dbReference type="ARBA" id="ARBA00022574"/>
    </source>
</evidence>
<dbReference type="GO" id="GO:0006364">
    <property type="term" value="P:rRNA processing"/>
    <property type="evidence" value="ECO:0007669"/>
    <property type="project" value="UniProtKB-KW"/>
</dbReference>